<dbReference type="Gene3D" id="3.90.70.10">
    <property type="entry name" value="Cysteine proteinases"/>
    <property type="match status" value="1"/>
</dbReference>
<keyword evidence="4 8" id="KW-0378">Hydrolase</keyword>
<dbReference type="FunFam" id="3.90.70.10:FF:000021">
    <property type="entry name" value="Bleomycin hydrolase"/>
    <property type="match status" value="1"/>
</dbReference>
<evidence type="ECO:0000256" key="6">
    <source>
        <dbReference type="ARBA" id="ARBA00025347"/>
    </source>
</evidence>
<dbReference type="Pfam" id="PF03051">
    <property type="entry name" value="Peptidase_C1_2"/>
    <property type="match status" value="1"/>
</dbReference>
<name>A0A9P6G1W3_9FUNG</name>
<accession>A0A9P6G1W3</accession>
<dbReference type="AlphaFoldDB" id="A0A9P6G1W3"/>
<dbReference type="GO" id="GO:0043418">
    <property type="term" value="P:homocysteine catabolic process"/>
    <property type="evidence" value="ECO:0007669"/>
    <property type="project" value="TreeGrafter"/>
</dbReference>
<dbReference type="InterPro" id="IPR000169">
    <property type="entry name" value="Pept_cys_AS"/>
</dbReference>
<dbReference type="OrthoDB" id="2666448at2759"/>
<evidence type="ECO:0000313" key="11">
    <source>
        <dbReference type="EMBL" id="KAF9585286.1"/>
    </source>
</evidence>
<dbReference type="GO" id="GO:0009636">
    <property type="term" value="P:response to toxic substance"/>
    <property type="evidence" value="ECO:0007669"/>
    <property type="project" value="TreeGrafter"/>
</dbReference>
<dbReference type="Proteomes" id="UP000780801">
    <property type="component" value="Unassembled WGS sequence"/>
</dbReference>
<dbReference type="CDD" id="cd00585">
    <property type="entry name" value="Peptidase_C1B"/>
    <property type="match status" value="1"/>
</dbReference>
<reference evidence="11" key="1">
    <citation type="journal article" date="2020" name="Fungal Divers.">
        <title>Resolving the Mortierellaceae phylogeny through synthesis of multi-gene phylogenetics and phylogenomics.</title>
        <authorList>
            <person name="Vandepol N."/>
            <person name="Liber J."/>
            <person name="Desiro A."/>
            <person name="Na H."/>
            <person name="Kennedy M."/>
            <person name="Barry K."/>
            <person name="Grigoriev I.V."/>
            <person name="Miller A.N."/>
            <person name="O'Donnell K."/>
            <person name="Stajich J.E."/>
            <person name="Bonito G."/>
        </authorList>
    </citation>
    <scope>NUCLEOTIDE SEQUENCE</scope>
    <source>
        <strain evidence="11">KOD1015</strain>
    </source>
</reference>
<proteinExistence type="inferred from homology"/>
<evidence type="ECO:0000256" key="7">
    <source>
        <dbReference type="ARBA" id="ARBA00026080"/>
    </source>
</evidence>
<dbReference type="InterPro" id="IPR004134">
    <property type="entry name" value="Peptidase_C1B"/>
</dbReference>
<dbReference type="GO" id="GO:0006508">
    <property type="term" value="P:proteolysis"/>
    <property type="evidence" value="ECO:0007669"/>
    <property type="project" value="UniProtKB-KW"/>
</dbReference>
<dbReference type="PANTHER" id="PTHR10363:SF2">
    <property type="entry name" value="BLEOMYCIN HYDROLASE"/>
    <property type="match status" value="1"/>
</dbReference>
<evidence type="ECO:0000256" key="2">
    <source>
        <dbReference type="ARBA" id="ARBA00022490"/>
    </source>
</evidence>
<protein>
    <recommendedName>
        <fullName evidence="8">Cysteine proteinase 1, mitochondrial</fullName>
        <ecNumber evidence="8">3.4.22.40</ecNumber>
    </recommendedName>
</protein>
<dbReference type="InterPro" id="IPR038765">
    <property type="entry name" value="Papain-like_cys_pep_sf"/>
</dbReference>
<dbReference type="GO" id="GO:0004197">
    <property type="term" value="F:cysteine-type endopeptidase activity"/>
    <property type="evidence" value="ECO:0007669"/>
    <property type="project" value="UniProtKB-EC"/>
</dbReference>
<comment type="function">
    <text evidence="6">The normal physiological role of the enzyme is unknown, but it is not essential for the viability of yeast cells. Has aminopeptidase activity, shortening substrate peptides sequentially by 1 amino acid. Has bleomycin hydrolase activity, which can protect the cell from the toxic effects of bleomycin. Has homocysteine-thiolactonase activity, protecting the cell against homocysteine toxicity. Acts as a repressor in the GAL4 regulatory system, but this does not require either the peptidase or nucleic acid-binding activities.</text>
</comment>
<feature type="active site" evidence="9">
    <location>
        <position position="457"/>
    </location>
</feature>
<keyword evidence="12" id="KW-1185">Reference proteome</keyword>
<comment type="function">
    <text evidence="8">Has aminopeptidase activity, shortening substrate peptides sequentially by 1 amino acid. Has bleomycin hydrolase activity, which can protect the cell from the toxic effects of bleomycin. Has homocysteine-thiolactonase activity, protecting the cell against homocysteine toxicity.</text>
</comment>
<keyword evidence="5 8" id="KW-0788">Thiol protease</keyword>
<comment type="similarity">
    <text evidence="8">Belongs to the peptidase C1 family.</text>
</comment>
<keyword evidence="3 8" id="KW-0645">Protease</keyword>
<evidence type="ECO:0000256" key="10">
    <source>
        <dbReference type="SAM" id="MobiDB-lite"/>
    </source>
</evidence>
<feature type="region of interest" description="Disordered" evidence="10">
    <location>
        <begin position="19"/>
        <end position="45"/>
    </location>
</feature>
<dbReference type="PANTHER" id="PTHR10363">
    <property type="entry name" value="BLEOMYCIN HYDROLASE"/>
    <property type="match status" value="1"/>
</dbReference>
<keyword evidence="2 8" id="KW-0963">Cytoplasm</keyword>
<comment type="caution">
    <text evidence="11">The sequence shown here is derived from an EMBL/GenBank/DDBJ whole genome shotgun (WGS) entry which is preliminary data.</text>
</comment>
<sequence length="515" mass="58935">MPSFSFSFSCLSSKHIDKDSAPVITRREPRQGSLPPYNPALSRNPPAYVDMKYTSTSDSSPILTEPSGVNDPEAAIRKDAVKQLSNEFNADPKNRMVQNAAHSVDFTTLITNRDVMIADNHVFNTKIPIESLVTNQKSSGRCWIFAGLNVFRIEVMKKYNLEEFELSQGYLFFWDKFEKCNWFLESMIDLRERNVNDRVVQHLLKEPISDGGQWDMFVNLVKRYGVVPKAFYPESFCSSNTSKLNGLILSKLRDYAALLRRLSEQGFSVQNLRDEKEKCLKEIYDILAITLGEPPKKPFTWTFRNKDKNYFEFSDLTPQVYFREHVGYQVEDTVSLINDPRNPTHALYTVQYLGNISGGRPIRYINAPVESLKELAIKKLKSGKPVWFGADVGKYLHREGGILDPKVFQYDLAFNLKFTMNKAERLLHGDSLMTHAMVFTGVHLDESGNPVRWRVENSWGDVGGDKGYLTMSDAWFSEFVYQIVIEKDITPQEFLDVLEQEVQVLPAYDPMGALA</sequence>
<comment type="catalytic activity">
    <reaction evidence="1 8">
        <text>Inactivates bleomycin B2 (a cytotoxic glycometallopeptide) by hydrolysis of a carboxyamide bond of beta-aminoalanine, but also shows general aminopeptidase activity. The specificity varies somewhat with source, but amino acid arylamides of Met, Leu and Ala are preferred.</text>
        <dbReference type="EC" id="3.4.22.40"/>
    </reaction>
</comment>
<dbReference type="GO" id="GO:0070005">
    <property type="term" value="F:cysteine-type aminopeptidase activity"/>
    <property type="evidence" value="ECO:0007669"/>
    <property type="project" value="InterPro"/>
</dbReference>
<evidence type="ECO:0000256" key="9">
    <source>
        <dbReference type="PIRSR" id="PIRSR005700-1"/>
    </source>
</evidence>
<evidence type="ECO:0000256" key="3">
    <source>
        <dbReference type="ARBA" id="ARBA00022670"/>
    </source>
</evidence>
<evidence type="ECO:0000256" key="4">
    <source>
        <dbReference type="ARBA" id="ARBA00022801"/>
    </source>
</evidence>
<dbReference type="EC" id="3.4.22.40" evidence="8"/>
<feature type="active site" evidence="9">
    <location>
        <position position="435"/>
    </location>
</feature>
<dbReference type="PROSITE" id="PS00139">
    <property type="entry name" value="THIOL_PROTEASE_CYS"/>
    <property type="match status" value="1"/>
</dbReference>
<evidence type="ECO:0000256" key="5">
    <source>
        <dbReference type="ARBA" id="ARBA00022807"/>
    </source>
</evidence>
<dbReference type="EMBL" id="JAABOA010000214">
    <property type="protein sequence ID" value="KAF9585286.1"/>
    <property type="molecule type" value="Genomic_DNA"/>
</dbReference>
<keyword evidence="8" id="KW-0496">Mitochondrion</keyword>
<organism evidence="11 12">
    <name type="scientific">Lunasporangiospora selenospora</name>
    <dbReference type="NCBI Taxonomy" id="979761"/>
    <lineage>
        <taxon>Eukaryota</taxon>
        <taxon>Fungi</taxon>
        <taxon>Fungi incertae sedis</taxon>
        <taxon>Mucoromycota</taxon>
        <taxon>Mortierellomycotina</taxon>
        <taxon>Mortierellomycetes</taxon>
        <taxon>Mortierellales</taxon>
        <taxon>Mortierellaceae</taxon>
        <taxon>Lunasporangiospora</taxon>
    </lineage>
</organism>
<evidence type="ECO:0000313" key="12">
    <source>
        <dbReference type="Proteomes" id="UP000780801"/>
    </source>
</evidence>
<evidence type="ECO:0000256" key="1">
    <source>
        <dbReference type="ARBA" id="ARBA00000423"/>
    </source>
</evidence>
<feature type="active site" evidence="9">
    <location>
        <position position="142"/>
    </location>
</feature>
<evidence type="ECO:0000256" key="8">
    <source>
        <dbReference type="PIRNR" id="PIRNR005700"/>
    </source>
</evidence>
<comment type="subunit">
    <text evidence="7">Homohexamer. Binds to nucleic acids. Binds single-stranded DNA and RNA with higher affinity than double-stranded DNA.</text>
</comment>
<comment type="subcellular location">
    <subcellularLocation>
        <location evidence="8">Mitochondrion</location>
    </subcellularLocation>
    <subcellularLocation>
        <location evidence="8">Cytoplasm</location>
    </subcellularLocation>
</comment>
<dbReference type="SUPFAM" id="SSF54001">
    <property type="entry name" value="Cysteine proteinases"/>
    <property type="match status" value="1"/>
</dbReference>
<feature type="compositionally biased region" description="Basic and acidic residues" evidence="10">
    <location>
        <begin position="19"/>
        <end position="30"/>
    </location>
</feature>
<gene>
    <name evidence="11" type="ORF">BGW38_003084</name>
</gene>
<dbReference type="PIRSF" id="PIRSF005700">
    <property type="entry name" value="PepC"/>
    <property type="match status" value="1"/>
</dbReference>
<dbReference type="GO" id="GO:0005739">
    <property type="term" value="C:mitochondrion"/>
    <property type="evidence" value="ECO:0007669"/>
    <property type="project" value="UniProtKB-SubCell"/>
</dbReference>